<feature type="compositionally biased region" description="Basic and acidic residues" evidence="9">
    <location>
        <begin position="817"/>
        <end position="826"/>
    </location>
</feature>
<feature type="compositionally biased region" description="Basic and acidic residues" evidence="9">
    <location>
        <begin position="574"/>
        <end position="628"/>
    </location>
</feature>
<reference evidence="11" key="1">
    <citation type="submission" date="2021-04" db="EMBL/GenBank/DDBJ databases">
        <authorList>
            <person name="Chebbi M.A.C M."/>
        </authorList>
    </citation>
    <scope>NUCLEOTIDE SEQUENCE</scope>
</reference>
<dbReference type="GO" id="GO:0140662">
    <property type="term" value="F:ATP-dependent protein folding chaperone"/>
    <property type="evidence" value="ECO:0007669"/>
    <property type="project" value="InterPro"/>
</dbReference>
<dbReference type="Gene3D" id="3.30.30.30">
    <property type="match status" value="1"/>
</dbReference>
<dbReference type="SUPFAM" id="SSF100934">
    <property type="entry name" value="Heat shock protein 70kD (HSP70), C-terminal subdomain"/>
    <property type="match status" value="1"/>
</dbReference>
<dbReference type="FunFam" id="3.90.640.10:FF:000004">
    <property type="entry name" value="Heat shock 70 kDa protein 4"/>
    <property type="match status" value="1"/>
</dbReference>
<evidence type="ECO:0000313" key="12">
    <source>
        <dbReference type="Proteomes" id="UP000786811"/>
    </source>
</evidence>
<dbReference type="Gene3D" id="2.60.34.10">
    <property type="entry name" value="Substrate Binding Domain Of DNAk, Chain A, domain 1"/>
    <property type="match status" value="1"/>
</dbReference>
<evidence type="ECO:0000256" key="9">
    <source>
        <dbReference type="SAM" id="MobiDB-lite"/>
    </source>
</evidence>
<comment type="caution">
    <text evidence="11">The sequence shown here is derived from an EMBL/GenBank/DDBJ whole genome shotgun (WGS) entry which is preliminary data.</text>
</comment>
<dbReference type="GO" id="GO:0030968">
    <property type="term" value="P:endoplasmic reticulum unfolded protein response"/>
    <property type="evidence" value="ECO:0007669"/>
    <property type="project" value="TreeGrafter"/>
</dbReference>
<evidence type="ECO:0000256" key="3">
    <source>
        <dbReference type="ARBA" id="ARBA00022729"/>
    </source>
</evidence>
<dbReference type="Gene3D" id="1.20.1270.10">
    <property type="match status" value="1"/>
</dbReference>
<dbReference type="Pfam" id="PF00012">
    <property type="entry name" value="HSP70"/>
    <property type="match status" value="1"/>
</dbReference>
<sequence>MKSILTGLLATLLVALSFYVEDVNSVAVMSVDLGSEWMKVAYVSPGVPMEIALNKESKRKTATMIAFREDERVFGEDAQIVAAKYPTKNFQYLVDLLGKSIDNPIVQLFKKRFPYYEIVADEERNTIAFKFNDGTLYTPELLLAQILIKSKEFAENSAGQKITETVITVPGYFNQAERKAMMQAADLAGIKVLQLINDYTAVALNYGIFHRKEINDTAHYIMFYDMGASSTTATIVSYQNVKTKDRGFVETSPQVSVFGVGYDRTLGGLEVQVRLQNYLATEFDKLKKTENSVFNNPRSMAKLFKEAGRVKNILSANADHFAQVESLLDDQDMKIHVTREKLEELCADLFERVTAPIKMALTTSVVLVGAGTRMPKIQEILTEFVGSDLSKNINTDEAAALGGVYRAADLSQGFKVTKFIIKDSVLFPIQIVFDKTNEEKGNKQVRRTLFGRMNSYPQKKIITFNKRKGDFSFAVNYADLDYLPAHEIEAIGSLNLSVINLSGVTEALEKHAKENAESKGIKAHFLMDDSGILNLVNVEAVAEKTITEVKDEGTLSKLGSTISQLFSGAEETDQVEKSEEPLKEDVKPVHEDPEQPAKPEDEKAKTDNETKSDDKTSNQTETKVEKKPTLTVLKEPISANQDKFGPQELTGNKLEASFETLRALEQRDKDKVKRETAQNNLESFVIDTLQYLTTEEYKKASTPEEVEEITKICQTTSDWLYEDGFDAPTDLYEQKLVELKEKTAGIYERVFEHRERPDVLAGMRSMLNGSNVFLTNMKNVQVRDIANKMALLDREVKYLVNKAKIWKPKQESVNQTEKSDTSKANETDSSSTTDSDEEVTFDTEDTDAKAAEEPVAPEDTPALPEATNTTDESKSEDKHIEL</sequence>
<name>A0A8J2HI14_COTCN</name>
<evidence type="ECO:0000256" key="2">
    <source>
        <dbReference type="ARBA" id="ARBA00007381"/>
    </source>
</evidence>
<feature type="compositionally biased region" description="Basic and acidic residues" evidence="9">
    <location>
        <begin position="871"/>
        <end position="882"/>
    </location>
</feature>
<dbReference type="CDD" id="cd10230">
    <property type="entry name" value="ASKHA_NBD_HSP70_HYOU1"/>
    <property type="match status" value="1"/>
</dbReference>
<dbReference type="InterPro" id="IPR029048">
    <property type="entry name" value="HSP70_C_sf"/>
</dbReference>
<dbReference type="Proteomes" id="UP000786811">
    <property type="component" value="Unassembled WGS sequence"/>
</dbReference>
<feature type="chain" id="PRO_5035196932" description="Hypoxia up-regulated protein 1" evidence="10">
    <location>
        <begin position="26"/>
        <end position="882"/>
    </location>
</feature>
<dbReference type="GO" id="GO:0005788">
    <property type="term" value="C:endoplasmic reticulum lumen"/>
    <property type="evidence" value="ECO:0007669"/>
    <property type="project" value="UniProtKB-SubCell"/>
</dbReference>
<feature type="region of interest" description="Disordered" evidence="9">
    <location>
        <begin position="566"/>
        <end position="648"/>
    </location>
</feature>
<comment type="subcellular location">
    <subcellularLocation>
        <location evidence="1">Endoplasmic reticulum lumen</location>
    </subcellularLocation>
</comment>
<keyword evidence="4" id="KW-0547">Nucleotide-binding</keyword>
<dbReference type="InterPro" id="IPR043129">
    <property type="entry name" value="ATPase_NBD"/>
</dbReference>
<feature type="signal peptide" evidence="10">
    <location>
        <begin position="1"/>
        <end position="25"/>
    </location>
</feature>
<evidence type="ECO:0000256" key="8">
    <source>
        <dbReference type="ARBA" id="ARBA00040503"/>
    </source>
</evidence>
<keyword evidence="5" id="KW-0256">Endoplasmic reticulum</keyword>
<accession>A0A8J2HI14</accession>
<evidence type="ECO:0000256" key="5">
    <source>
        <dbReference type="ARBA" id="ARBA00022824"/>
    </source>
</evidence>
<dbReference type="PRINTS" id="PR00301">
    <property type="entry name" value="HEATSHOCK70"/>
</dbReference>
<comment type="similarity">
    <text evidence="2">Belongs to the heat shock protein 70 family.</text>
</comment>
<gene>
    <name evidence="11" type="ORF">HICCMSTLAB_LOCUS9263</name>
</gene>
<keyword evidence="7" id="KW-0143">Chaperone</keyword>
<dbReference type="InterPro" id="IPR013126">
    <property type="entry name" value="Hsp_70_fam"/>
</dbReference>
<dbReference type="FunFam" id="3.30.30.30:FF:000004">
    <property type="entry name" value="hypoxia up-regulated protein 1"/>
    <property type="match status" value="1"/>
</dbReference>
<dbReference type="InterPro" id="IPR029047">
    <property type="entry name" value="HSP70_peptide-bd_sf"/>
</dbReference>
<evidence type="ECO:0000256" key="6">
    <source>
        <dbReference type="ARBA" id="ARBA00022840"/>
    </source>
</evidence>
<organism evidence="11 12">
    <name type="scientific">Cotesia congregata</name>
    <name type="common">Parasitoid wasp</name>
    <name type="synonym">Apanteles congregatus</name>
    <dbReference type="NCBI Taxonomy" id="51543"/>
    <lineage>
        <taxon>Eukaryota</taxon>
        <taxon>Metazoa</taxon>
        <taxon>Ecdysozoa</taxon>
        <taxon>Arthropoda</taxon>
        <taxon>Hexapoda</taxon>
        <taxon>Insecta</taxon>
        <taxon>Pterygota</taxon>
        <taxon>Neoptera</taxon>
        <taxon>Endopterygota</taxon>
        <taxon>Hymenoptera</taxon>
        <taxon>Apocrita</taxon>
        <taxon>Ichneumonoidea</taxon>
        <taxon>Braconidae</taxon>
        <taxon>Microgastrinae</taxon>
        <taxon>Cotesia</taxon>
    </lineage>
</organism>
<dbReference type="Gene3D" id="3.90.640.10">
    <property type="entry name" value="Actin, Chain A, domain 4"/>
    <property type="match status" value="1"/>
</dbReference>
<dbReference type="SUPFAM" id="SSF53067">
    <property type="entry name" value="Actin-like ATPase domain"/>
    <property type="match status" value="2"/>
</dbReference>
<evidence type="ECO:0000256" key="4">
    <source>
        <dbReference type="ARBA" id="ARBA00022741"/>
    </source>
</evidence>
<dbReference type="PANTHER" id="PTHR45639">
    <property type="entry name" value="HSC70CB, ISOFORM G-RELATED"/>
    <property type="match status" value="1"/>
</dbReference>
<proteinExistence type="inferred from homology"/>
<dbReference type="GO" id="GO:0034663">
    <property type="term" value="C:endoplasmic reticulum chaperone complex"/>
    <property type="evidence" value="ECO:0007669"/>
    <property type="project" value="TreeGrafter"/>
</dbReference>
<evidence type="ECO:0000256" key="10">
    <source>
        <dbReference type="SAM" id="SignalP"/>
    </source>
</evidence>
<keyword evidence="12" id="KW-1185">Reference proteome</keyword>
<feature type="compositionally biased region" description="Acidic residues" evidence="9">
    <location>
        <begin position="834"/>
        <end position="845"/>
    </location>
</feature>
<keyword evidence="3 10" id="KW-0732">Signal</keyword>
<evidence type="ECO:0000313" key="11">
    <source>
        <dbReference type="EMBL" id="CAG5099845.1"/>
    </source>
</evidence>
<dbReference type="PANTHER" id="PTHR45639:SF3">
    <property type="entry name" value="HYPOXIA UP-REGULATED PROTEIN 1"/>
    <property type="match status" value="1"/>
</dbReference>
<feature type="region of interest" description="Disordered" evidence="9">
    <location>
        <begin position="809"/>
        <end position="882"/>
    </location>
</feature>
<evidence type="ECO:0000256" key="1">
    <source>
        <dbReference type="ARBA" id="ARBA00004319"/>
    </source>
</evidence>
<dbReference type="OrthoDB" id="10262720at2759"/>
<dbReference type="GO" id="GO:0005524">
    <property type="term" value="F:ATP binding"/>
    <property type="evidence" value="ECO:0007669"/>
    <property type="project" value="UniProtKB-KW"/>
</dbReference>
<dbReference type="FunFam" id="1.20.1270.10:FF:000002">
    <property type="entry name" value="Heat shock 70 kDa protein 4"/>
    <property type="match status" value="1"/>
</dbReference>
<dbReference type="AlphaFoldDB" id="A0A8J2HI14"/>
<protein>
    <recommendedName>
        <fullName evidence="8">Hypoxia up-regulated protein 1</fullName>
    </recommendedName>
</protein>
<evidence type="ECO:0000256" key="7">
    <source>
        <dbReference type="ARBA" id="ARBA00023186"/>
    </source>
</evidence>
<dbReference type="Gene3D" id="3.30.420.40">
    <property type="match status" value="2"/>
</dbReference>
<keyword evidence="6" id="KW-0067">ATP-binding</keyword>
<dbReference type="EMBL" id="CAJNRD030001122">
    <property type="protein sequence ID" value="CAG5099845.1"/>
    <property type="molecule type" value="Genomic_DNA"/>
</dbReference>